<dbReference type="Proteomes" id="UP000298327">
    <property type="component" value="Unassembled WGS sequence"/>
</dbReference>
<comment type="caution">
    <text evidence="2">The sequence shown here is derived from an EMBL/GenBank/DDBJ whole genome shotgun (WGS) entry which is preliminary data.</text>
</comment>
<organism evidence="2 3">
    <name type="scientific">Dentipellis fragilis</name>
    <dbReference type="NCBI Taxonomy" id="205917"/>
    <lineage>
        <taxon>Eukaryota</taxon>
        <taxon>Fungi</taxon>
        <taxon>Dikarya</taxon>
        <taxon>Basidiomycota</taxon>
        <taxon>Agaricomycotina</taxon>
        <taxon>Agaricomycetes</taxon>
        <taxon>Russulales</taxon>
        <taxon>Hericiaceae</taxon>
        <taxon>Dentipellis</taxon>
    </lineage>
</organism>
<proteinExistence type="predicted"/>
<dbReference type="AlphaFoldDB" id="A0A4Y9XN07"/>
<gene>
    <name evidence="2" type="ORF">EVG20_g11357</name>
</gene>
<feature type="compositionally biased region" description="Basic residues" evidence="1">
    <location>
        <begin position="1"/>
        <end position="13"/>
    </location>
</feature>
<accession>A0A4Y9XN07</accession>
<keyword evidence="3" id="KW-1185">Reference proteome</keyword>
<reference evidence="2 3" key="1">
    <citation type="submission" date="2019-02" db="EMBL/GenBank/DDBJ databases">
        <title>Genome sequencing of the rare red list fungi Dentipellis fragilis.</title>
        <authorList>
            <person name="Buettner E."/>
            <person name="Kellner H."/>
        </authorList>
    </citation>
    <scope>NUCLEOTIDE SEQUENCE [LARGE SCALE GENOMIC DNA]</scope>
    <source>
        <strain evidence="2 3">DSM 105465</strain>
    </source>
</reference>
<dbReference type="EMBL" id="SEOQ01001718">
    <property type="protein sequence ID" value="TFY50737.1"/>
    <property type="molecule type" value="Genomic_DNA"/>
</dbReference>
<feature type="compositionally biased region" description="Acidic residues" evidence="1">
    <location>
        <begin position="57"/>
        <end position="77"/>
    </location>
</feature>
<feature type="region of interest" description="Disordered" evidence="1">
    <location>
        <begin position="265"/>
        <end position="285"/>
    </location>
</feature>
<evidence type="ECO:0000313" key="3">
    <source>
        <dbReference type="Proteomes" id="UP000298327"/>
    </source>
</evidence>
<feature type="region of interest" description="Disordered" evidence="1">
    <location>
        <begin position="1"/>
        <end position="78"/>
    </location>
</feature>
<name>A0A4Y9XN07_9AGAM</name>
<evidence type="ECO:0000256" key="1">
    <source>
        <dbReference type="SAM" id="MobiDB-lite"/>
    </source>
</evidence>
<evidence type="ECO:0000313" key="2">
    <source>
        <dbReference type="EMBL" id="TFY50737.1"/>
    </source>
</evidence>
<protein>
    <submittedName>
        <fullName evidence="2">Uncharacterized protein</fullName>
    </submittedName>
</protein>
<dbReference type="OrthoDB" id="3027237at2759"/>
<sequence length="528" mass="58476">MPRKATALTKKRPNSATGSWKAAKPRKVPSTGVNQASRPRPRPTLAYRSTHLARQDAEEDNAIVATDQEEAADEEAAETLTSMQRYSKRVEGRLHRNATDTGDDEEVTMEAGDIVEDEWEDNLSEEIDELAPSSDHALLESDDLILPVDPPVKKLPKFAVPIEVPYRHAYRDIDGITSRTLFNDLMDKIATKMGVRLTLLAHIGYIPSYKPKSTKPVPKLLEGPESWCKLLMDILDYIEGCKAKNKGKGAVKPFTIVILDTSEPVDDNKAKSSKKKHGNAAAENTAALTTSEVRELDWYRQIEKVHHCQQHQCACYIKLGEGAEGVHYQYTPQDLASGKATLAMPPDDLKLGDQAPHQCLAKRAAQATADGDGDSGLPKWAKEVLGVGCMLLRDGFGGATNPPPPSLAAVSTPPAVTTSTSSLKRTLPLDYPDLDVWLASLDEDQFRGKHSPHFFQSLKSFHAHDLYDLGDLHRLDIEKVMELGNLKFGLAKRLVSYVEEDVEQLSNHSVKRPQLYTHILFDYIHPVL</sequence>